<proteinExistence type="predicted"/>
<accession>A0A2G9RDR2</accession>
<dbReference type="EMBL" id="KV949106">
    <property type="protein sequence ID" value="PIO26030.1"/>
    <property type="molecule type" value="Genomic_DNA"/>
</dbReference>
<reference evidence="2" key="1">
    <citation type="journal article" date="2017" name="Nat. Commun.">
        <title>The North American bullfrog draft genome provides insight into hormonal regulation of long noncoding RNA.</title>
        <authorList>
            <person name="Hammond S.A."/>
            <person name="Warren R.L."/>
            <person name="Vandervalk B.P."/>
            <person name="Kucuk E."/>
            <person name="Khan H."/>
            <person name="Gibb E.A."/>
            <person name="Pandoh P."/>
            <person name="Kirk H."/>
            <person name="Zhao Y."/>
            <person name="Jones M."/>
            <person name="Mungall A.J."/>
            <person name="Coope R."/>
            <person name="Pleasance S."/>
            <person name="Moore R.A."/>
            <person name="Holt R.A."/>
            <person name="Round J.M."/>
            <person name="Ohora S."/>
            <person name="Walle B.V."/>
            <person name="Veldhoen N."/>
            <person name="Helbing C.C."/>
            <person name="Birol I."/>
        </authorList>
    </citation>
    <scope>NUCLEOTIDE SEQUENCE [LARGE SCALE GENOMIC DNA]</scope>
</reference>
<dbReference type="AlphaFoldDB" id="A0A2G9RDR2"/>
<evidence type="ECO:0000313" key="1">
    <source>
        <dbReference type="EMBL" id="PIO26030.1"/>
    </source>
</evidence>
<gene>
    <name evidence="1" type="ORF">AB205_0155650</name>
</gene>
<dbReference type="Proteomes" id="UP000228934">
    <property type="component" value="Unassembled WGS sequence"/>
</dbReference>
<sequence>MHLQNLAFPGLTSPHLNAISNTVYKYSCLILPSISTL</sequence>
<organism evidence="1 2">
    <name type="scientific">Aquarana catesbeiana</name>
    <name type="common">American bullfrog</name>
    <name type="synonym">Rana catesbeiana</name>
    <dbReference type="NCBI Taxonomy" id="8400"/>
    <lineage>
        <taxon>Eukaryota</taxon>
        <taxon>Metazoa</taxon>
        <taxon>Chordata</taxon>
        <taxon>Craniata</taxon>
        <taxon>Vertebrata</taxon>
        <taxon>Euteleostomi</taxon>
        <taxon>Amphibia</taxon>
        <taxon>Batrachia</taxon>
        <taxon>Anura</taxon>
        <taxon>Neobatrachia</taxon>
        <taxon>Ranoidea</taxon>
        <taxon>Ranidae</taxon>
        <taxon>Aquarana</taxon>
    </lineage>
</organism>
<keyword evidence="2" id="KW-1185">Reference proteome</keyword>
<name>A0A2G9RDR2_AQUCT</name>
<evidence type="ECO:0000313" key="2">
    <source>
        <dbReference type="Proteomes" id="UP000228934"/>
    </source>
</evidence>
<protein>
    <submittedName>
        <fullName evidence="1">Uncharacterized protein</fullName>
    </submittedName>
</protein>